<name>K5BAJ8_MYCHD</name>
<dbReference type="Pfam" id="PF11716">
    <property type="entry name" value="MDMPI_N"/>
    <property type="match status" value="1"/>
</dbReference>
<dbReference type="InterPro" id="IPR024344">
    <property type="entry name" value="MDMPI_metal-binding"/>
</dbReference>
<gene>
    <name evidence="2" type="ORF">C731_3630</name>
</gene>
<feature type="domain" description="Mycothiol-dependent maleylpyruvate isomerase metal-binding" evidence="1">
    <location>
        <begin position="5"/>
        <end position="150"/>
    </location>
</feature>
<dbReference type="AlphaFoldDB" id="K5BAJ8"/>
<dbReference type="SUPFAM" id="SSF109854">
    <property type="entry name" value="DinB/YfiT-like putative metalloenzymes"/>
    <property type="match status" value="1"/>
</dbReference>
<dbReference type="Gene3D" id="1.20.120.450">
    <property type="entry name" value="dinb family like domain"/>
    <property type="match status" value="1"/>
</dbReference>
<proteinExistence type="predicted"/>
<dbReference type="Proteomes" id="UP000006265">
    <property type="component" value="Unassembled WGS sequence"/>
</dbReference>
<dbReference type="GO" id="GO:0046872">
    <property type="term" value="F:metal ion binding"/>
    <property type="evidence" value="ECO:0007669"/>
    <property type="project" value="InterPro"/>
</dbReference>
<organism evidence="2 3">
    <name type="scientific">Mycolicibacterium hassiacum (strain DSM 44199 / CIP 105218 / JCM 12690 / 3849)</name>
    <name type="common">Mycobacterium hassiacum</name>
    <dbReference type="NCBI Taxonomy" id="1122247"/>
    <lineage>
        <taxon>Bacteria</taxon>
        <taxon>Bacillati</taxon>
        <taxon>Actinomycetota</taxon>
        <taxon>Actinomycetes</taxon>
        <taxon>Mycobacteriales</taxon>
        <taxon>Mycobacteriaceae</taxon>
        <taxon>Mycolicibacterium</taxon>
    </lineage>
</organism>
<dbReference type="eggNOG" id="ENOG5030GDY">
    <property type="taxonomic scope" value="Bacteria"/>
</dbReference>
<evidence type="ECO:0000313" key="3">
    <source>
        <dbReference type="Proteomes" id="UP000006265"/>
    </source>
</evidence>
<dbReference type="InterPro" id="IPR034660">
    <property type="entry name" value="DinB/YfiT-like"/>
</dbReference>
<dbReference type="RefSeq" id="WP_005630050.1">
    <property type="nucleotide sequence ID" value="NZ_AMRA01000100.1"/>
</dbReference>
<evidence type="ECO:0000313" key="2">
    <source>
        <dbReference type="EMBL" id="EKF22365.1"/>
    </source>
</evidence>
<sequence>MRAAFAAAAHGFAELVDRIPPDAWTRPGLGEWDVRSLVGHTARSLITVRTYLKTPAPRAALAGPQEYYLRVNPTVLGLDPADVVERGRQAGRDLGDDPAAAVRELVTATLADLDGVDDPLIEVIGGLGIRLNAYLPTRVFEMAVHSLDIARALGIDFSLPPEVLTKALTLAVRIAAAGGQGEQVLLALTGREPLAAGFSLV</sequence>
<dbReference type="NCBIfam" id="TIGR03083">
    <property type="entry name" value="maleylpyruvate isomerase family mycothiol-dependent enzyme"/>
    <property type="match status" value="1"/>
</dbReference>
<dbReference type="EMBL" id="AMRA01000100">
    <property type="protein sequence ID" value="EKF22365.1"/>
    <property type="molecule type" value="Genomic_DNA"/>
</dbReference>
<dbReference type="OrthoDB" id="3292744at2"/>
<keyword evidence="3" id="KW-1185">Reference proteome</keyword>
<dbReference type="PATRIC" id="fig|1122247.3.peg.3483"/>
<comment type="caution">
    <text evidence="2">The sequence shown here is derived from an EMBL/GenBank/DDBJ whole genome shotgun (WGS) entry which is preliminary data.</text>
</comment>
<accession>K5BAJ8</accession>
<reference evidence="2 3" key="1">
    <citation type="journal article" date="2012" name="J. Bacteriol.">
        <title>Genome sequence of Mycobacterium hassiacum DSM 44199, a rare source of heat-stable mycobacterial proteins.</title>
        <authorList>
            <person name="Tiago I."/>
            <person name="Maranha A."/>
            <person name="Mendes V."/>
            <person name="Alarico S."/>
            <person name="Moynihan P.J."/>
            <person name="Clarke A.J."/>
            <person name="Macedo-Ribeiro S."/>
            <person name="Pereira P.J."/>
            <person name="Empadinhas N."/>
        </authorList>
    </citation>
    <scope>NUCLEOTIDE SEQUENCE [LARGE SCALE GENOMIC DNA]</scope>
    <source>
        <strain evidence="3">DSM 44199 / CIP 105218 / JCM 12690 / 3849</strain>
    </source>
</reference>
<protein>
    <recommendedName>
        <fullName evidence="1">Mycothiol-dependent maleylpyruvate isomerase metal-binding domain-containing protein</fullName>
    </recommendedName>
</protein>
<dbReference type="InterPro" id="IPR017517">
    <property type="entry name" value="Maleyloyr_isom"/>
</dbReference>
<evidence type="ECO:0000259" key="1">
    <source>
        <dbReference type="Pfam" id="PF11716"/>
    </source>
</evidence>
<dbReference type="STRING" id="1122247.GCA_000379865_02868"/>